<dbReference type="EMBL" id="CP034413">
    <property type="protein sequence ID" value="QWZ45867.1"/>
    <property type="molecule type" value="Genomic_DNA"/>
</dbReference>
<sequence length="71" mass="7972">MFFVKTLMYILPFIRYPSAFSHKVGLGLSLQKERLAAAGMLNALFAPYEQVKFFRMQPFSTPLILVGAAVS</sequence>
<evidence type="ECO:0000313" key="1">
    <source>
        <dbReference type="EMBL" id="QWZ45867.1"/>
    </source>
</evidence>
<dbReference type="Proteomes" id="UP000298642">
    <property type="component" value="Chromosome"/>
</dbReference>
<dbReference type="AlphaFoldDB" id="A0A8F3FH16"/>
<dbReference type="RefSeq" id="WP_207754075.1">
    <property type="nucleotide sequence ID" value="NZ_CP034413.3"/>
</dbReference>
<keyword evidence="2" id="KW-1185">Reference proteome</keyword>
<organism evidence="1 2">
    <name type="scientific">Dysosmobacter welbionis</name>
    <dbReference type="NCBI Taxonomy" id="2093857"/>
    <lineage>
        <taxon>Bacteria</taxon>
        <taxon>Bacillati</taxon>
        <taxon>Bacillota</taxon>
        <taxon>Clostridia</taxon>
        <taxon>Eubacteriales</taxon>
        <taxon>Oscillospiraceae</taxon>
        <taxon>Dysosmobacter</taxon>
    </lineage>
</organism>
<reference evidence="2" key="1">
    <citation type="submission" date="2018-12" db="EMBL/GenBank/DDBJ databases">
        <title>Dusodibacter welbiota gen. nov., sp. nov., isolated from human faeces and emended description of the Oscillibacter genus.</title>
        <authorList>
            <person name="Le Roy T."/>
            <person name="Van der Smissen P."/>
            <person name="Delzenne N."/>
            <person name="Muccioli G."/>
            <person name="Collet J.F."/>
            <person name="Cani P.D."/>
        </authorList>
    </citation>
    <scope>NUCLEOTIDE SEQUENCE [LARGE SCALE GENOMIC DNA]</scope>
    <source>
        <strain evidence="2">J115</strain>
    </source>
</reference>
<dbReference type="KEGG" id="obj:EIO64_18805"/>
<proteinExistence type="predicted"/>
<evidence type="ECO:0000313" key="2">
    <source>
        <dbReference type="Proteomes" id="UP000298642"/>
    </source>
</evidence>
<protein>
    <submittedName>
        <fullName evidence="1">Uncharacterized protein</fullName>
    </submittedName>
</protein>
<gene>
    <name evidence="1" type="ORF">EIO64_18805</name>
</gene>
<name>A0A8F3FH16_9FIRM</name>
<accession>A0A8F3FH16</accession>